<dbReference type="GO" id="GO:0016491">
    <property type="term" value="F:oxidoreductase activity"/>
    <property type="evidence" value="ECO:0007669"/>
    <property type="project" value="UniProtKB-KW"/>
</dbReference>
<dbReference type="EC" id="1.1.1.-" evidence="4"/>
<gene>
    <name evidence="4" type="ORF">JOF44_002170</name>
</gene>
<dbReference type="PROSITE" id="PS00061">
    <property type="entry name" value="ADH_SHORT"/>
    <property type="match status" value="1"/>
</dbReference>
<accession>A0ABS4YKE2</accession>
<protein>
    <submittedName>
        <fullName evidence="4">2-hydroxycyclohexanecarboxyl-CoA dehydrogenase</fullName>
        <ecNumber evidence="4">1.1.1.-</ecNumber>
    </submittedName>
</protein>
<keyword evidence="5" id="KW-1185">Reference proteome</keyword>
<sequence length="259" mass="26201">MTHHEPMGPRTRTAVVTGGASPRSIGRATATRFARDGWAVAILDVDGEGAIALARELAGEFGVPAAGYGVDITDSGAVNDVAARVAASELPPVGALANIAGIPSPVAFLEVDDALWDKIIAVNLTGTFYVTRAFLPAMIDHGYGRVVNMSSVSAQQGGGVFSKTPYSAAKAGVLGLTRSLAREMAPEGITVNAISPGAADTTIRGDTTAEAEAALSASIPMGRQATADEIGALVVWLSGADAGYITGTTQAINGGSYIS</sequence>
<dbReference type="PANTHER" id="PTHR42760">
    <property type="entry name" value="SHORT-CHAIN DEHYDROGENASES/REDUCTASES FAMILY MEMBER"/>
    <property type="match status" value="1"/>
</dbReference>
<dbReference type="PRINTS" id="PR00081">
    <property type="entry name" value="GDHRDH"/>
</dbReference>
<reference evidence="4 5" key="1">
    <citation type="submission" date="2021-03" db="EMBL/GenBank/DDBJ databases">
        <title>Sequencing the genomes of 1000 actinobacteria strains.</title>
        <authorList>
            <person name="Klenk H.-P."/>
        </authorList>
    </citation>
    <scope>NUCLEOTIDE SEQUENCE [LARGE SCALE GENOMIC DNA]</scope>
    <source>
        <strain evidence="4 5">DSM 14564</strain>
    </source>
</reference>
<dbReference type="InterPro" id="IPR036291">
    <property type="entry name" value="NAD(P)-bd_dom_sf"/>
</dbReference>
<dbReference type="EMBL" id="JAGIOC010000001">
    <property type="protein sequence ID" value="MBP2409267.1"/>
    <property type="molecule type" value="Genomic_DNA"/>
</dbReference>
<keyword evidence="2 4" id="KW-0560">Oxidoreductase</keyword>
<organism evidence="4 5">
    <name type="scientific">Brachybacterium fresconis</name>
    <dbReference type="NCBI Taxonomy" id="173363"/>
    <lineage>
        <taxon>Bacteria</taxon>
        <taxon>Bacillati</taxon>
        <taxon>Actinomycetota</taxon>
        <taxon>Actinomycetes</taxon>
        <taxon>Micrococcales</taxon>
        <taxon>Dermabacteraceae</taxon>
        <taxon>Brachybacterium</taxon>
    </lineage>
</organism>
<dbReference type="InterPro" id="IPR020904">
    <property type="entry name" value="Sc_DH/Rdtase_CS"/>
</dbReference>
<evidence type="ECO:0000256" key="2">
    <source>
        <dbReference type="ARBA" id="ARBA00023002"/>
    </source>
</evidence>
<dbReference type="Proteomes" id="UP000698222">
    <property type="component" value="Unassembled WGS sequence"/>
</dbReference>
<evidence type="ECO:0000256" key="3">
    <source>
        <dbReference type="SAM" id="MobiDB-lite"/>
    </source>
</evidence>
<evidence type="ECO:0000313" key="4">
    <source>
        <dbReference type="EMBL" id="MBP2409267.1"/>
    </source>
</evidence>
<comment type="caution">
    <text evidence="4">The sequence shown here is derived from an EMBL/GenBank/DDBJ whole genome shotgun (WGS) entry which is preliminary data.</text>
</comment>
<proteinExistence type="inferred from homology"/>
<feature type="region of interest" description="Disordered" evidence="3">
    <location>
        <begin position="1"/>
        <end position="23"/>
    </location>
</feature>
<dbReference type="InterPro" id="IPR002347">
    <property type="entry name" value="SDR_fam"/>
</dbReference>
<evidence type="ECO:0000313" key="5">
    <source>
        <dbReference type="Proteomes" id="UP000698222"/>
    </source>
</evidence>
<comment type="similarity">
    <text evidence="1">Belongs to the short-chain dehydrogenases/reductases (SDR) family.</text>
</comment>
<name>A0ABS4YKE2_9MICO</name>
<evidence type="ECO:0000256" key="1">
    <source>
        <dbReference type="ARBA" id="ARBA00006484"/>
    </source>
</evidence>
<dbReference type="SUPFAM" id="SSF51735">
    <property type="entry name" value="NAD(P)-binding Rossmann-fold domains"/>
    <property type="match status" value="1"/>
</dbReference>
<dbReference type="Gene3D" id="3.40.50.720">
    <property type="entry name" value="NAD(P)-binding Rossmann-like Domain"/>
    <property type="match status" value="1"/>
</dbReference>
<dbReference type="PRINTS" id="PR00080">
    <property type="entry name" value="SDRFAMILY"/>
</dbReference>
<dbReference type="PANTHER" id="PTHR42760:SF133">
    <property type="entry name" value="3-OXOACYL-[ACYL-CARRIER-PROTEIN] REDUCTASE"/>
    <property type="match status" value="1"/>
</dbReference>
<dbReference type="Pfam" id="PF13561">
    <property type="entry name" value="adh_short_C2"/>
    <property type="match status" value="1"/>
</dbReference>